<dbReference type="CDD" id="cd03886">
    <property type="entry name" value="M20_Acy1"/>
    <property type="match status" value="1"/>
</dbReference>
<dbReference type="Pfam" id="PF01546">
    <property type="entry name" value="Peptidase_M20"/>
    <property type="match status" value="1"/>
</dbReference>
<evidence type="ECO:0000259" key="3">
    <source>
        <dbReference type="Pfam" id="PF07687"/>
    </source>
</evidence>
<dbReference type="GO" id="GO:0019877">
    <property type="term" value="P:diaminopimelate biosynthetic process"/>
    <property type="evidence" value="ECO:0007669"/>
    <property type="project" value="UniProtKB-ARBA"/>
</dbReference>
<dbReference type="Proteomes" id="UP001196068">
    <property type="component" value="Unassembled WGS sequence"/>
</dbReference>
<keyword evidence="1" id="KW-0378">Hydrolase</keyword>
<comment type="caution">
    <text evidence="4">The sequence shown here is derived from an EMBL/GenBank/DDBJ whole genome shotgun (WGS) entry which is preliminary data.</text>
</comment>
<keyword evidence="2" id="KW-0479">Metal-binding</keyword>
<dbReference type="Pfam" id="PF07687">
    <property type="entry name" value="M20_dimer"/>
    <property type="match status" value="1"/>
</dbReference>
<feature type="binding site" evidence="2">
    <location>
        <position position="364"/>
    </location>
    <ligand>
        <name>Mn(2+)</name>
        <dbReference type="ChEBI" id="CHEBI:29035"/>
        <label>2</label>
    </ligand>
</feature>
<organism evidence="4 5">
    <name type="scientific">Plastoroseomonas arctica</name>
    <dbReference type="NCBI Taxonomy" id="1509237"/>
    <lineage>
        <taxon>Bacteria</taxon>
        <taxon>Pseudomonadati</taxon>
        <taxon>Pseudomonadota</taxon>
        <taxon>Alphaproteobacteria</taxon>
        <taxon>Acetobacterales</taxon>
        <taxon>Acetobacteraceae</taxon>
        <taxon>Plastoroseomonas</taxon>
    </lineage>
</organism>
<evidence type="ECO:0000256" key="1">
    <source>
        <dbReference type="ARBA" id="ARBA00022801"/>
    </source>
</evidence>
<evidence type="ECO:0000256" key="2">
    <source>
        <dbReference type="PIRSR" id="PIRSR005962-1"/>
    </source>
</evidence>
<dbReference type="EMBL" id="JAAEDH010000016">
    <property type="protein sequence ID" value="MBR0656224.1"/>
    <property type="molecule type" value="Genomic_DNA"/>
</dbReference>
<feature type="binding site" evidence="2">
    <location>
        <position position="168"/>
    </location>
    <ligand>
        <name>Mn(2+)</name>
        <dbReference type="ChEBI" id="CHEBI:29035"/>
        <label>2</label>
    </ligand>
</feature>
<dbReference type="PIRSF" id="PIRSF005962">
    <property type="entry name" value="Pept_M20D_amidohydro"/>
    <property type="match status" value="1"/>
</dbReference>
<dbReference type="InterPro" id="IPR011650">
    <property type="entry name" value="Peptidase_M20_dimer"/>
</dbReference>
<name>A0AAF1JXK8_9PROT</name>
<dbReference type="AlphaFoldDB" id="A0AAF1JXK8"/>
<dbReference type="NCBIfam" id="TIGR01891">
    <property type="entry name" value="amidohydrolases"/>
    <property type="match status" value="1"/>
</dbReference>
<dbReference type="GO" id="GO:0046872">
    <property type="term" value="F:metal ion binding"/>
    <property type="evidence" value="ECO:0007669"/>
    <property type="project" value="UniProtKB-KW"/>
</dbReference>
<protein>
    <submittedName>
        <fullName evidence="4">Amidohydrolase</fullName>
    </submittedName>
</protein>
<dbReference type="Gene3D" id="3.30.70.360">
    <property type="match status" value="1"/>
</dbReference>
<dbReference type="SUPFAM" id="SSF55031">
    <property type="entry name" value="Bacterial exopeptidase dimerisation domain"/>
    <property type="match status" value="1"/>
</dbReference>
<reference evidence="4" key="2">
    <citation type="journal article" date="2021" name="Syst. Appl. Microbiol.">
        <title>Roseomonas hellenica sp. nov., isolated from roots of wild-growing Alkanna tinctoria.</title>
        <authorList>
            <person name="Rat A."/>
            <person name="Naranjo H.D."/>
            <person name="Lebbe L."/>
            <person name="Cnockaert M."/>
            <person name="Krigas N."/>
            <person name="Grigoriadou K."/>
            <person name="Maloupa E."/>
            <person name="Willems A."/>
        </authorList>
    </citation>
    <scope>NUCLEOTIDE SEQUENCE</scope>
    <source>
        <strain evidence="4">LMG 28251</strain>
    </source>
</reference>
<dbReference type="FunFam" id="3.30.70.360:FF:000001">
    <property type="entry name" value="N-acetyldiaminopimelate deacetylase"/>
    <property type="match status" value="1"/>
</dbReference>
<dbReference type="InterPro" id="IPR036264">
    <property type="entry name" value="Bact_exopeptidase_dim_dom"/>
</dbReference>
<sequence>MLPNDPQSALRDAVTVLEPHLIALRRSIHGHPELAFRETRTAGIVAAELARLGIVHRTDVGGTGVVGTIEGGRPGPTLAIRADMDALPIHEETGLPFASDTDGQMHACGHDIHTATLLGVAAILRDRAPHFAGSIRLIFQPAEEILEGAAAMIRDGAGEGIDMALGFHNQPDMPVGTFGYVRGASLAASDSFDIIIQGKSGHAAHPYAAVDPIVAAAAFVGQVQTVVSREVKPLHPAVVTIGQFTAGTTYNIIPERVHLKGTVRTLHAAARDTVEAAIRRLADGIALGMRVTCTIDYRRKVPPLVNDDRVLDPTIAAVRAQFGDVVHAGEPSMGAEDFAEFAALAPAFQLRIGAGAAGRDDRLHNAHYQPDEACIGLGVQALSRAALELLA</sequence>
<dbReference type="PANTHER" id="PTHR11014:SF63">
    <property type="entry name" value="METALLOPEPTIDASE, PUTATIVE (AFU_ORTHOLOGUE AFUA_6G09600)-RELATED"/>
    <property type="match status" value="1"/>
</dbReference>
<gene>
    <name evidence="4" type="ORF">GXW79_14165</name>
</gene>
<evidence type="ECO:0000313" key="5">
    <source>
        <dbReference type="Proteomes" id="UP001196068"/>
    </source>
</evidence>
<reference evidence="4" key="1">
    <citation type="submission" date="2020-01" db="EMBL/GenBank/DDBJ databases">
        <authorList>
            <person name="Rat A."/>
        </authorList>
    </citation>
    <scope>NUCLEOTIDE SEQUENCE</scope>
    <source>
        <strain evidence="4">LMG 28251</strain>
    </source>
</reference>
<comment type="cofactor">
    <cofactor evidence="2">
        <name>Mn(2+)</name>
        <dbReference type="ChEBI" id="CHEBI:29035"/>
    </cofactor>
    <text evidence="2">The Mn(2+) ion enhances activity.</text>
</comment>
<keyword evidence="5" id="KW-1185">Reference proteome</keyword>
<feature type="binding site" evidence="2">
    <location>
        <position position="108"/>
    </location>
    <ligand>
        <name>Mn(2+)</name>
        <dbReference type="ChEBI" id="CHEBI:29035"/>
        <label>2</label>
    </ligand>
</feature>
<dbReference type="InterPro" id="IPR017439">
    <property type="entry name" value="Amidohydrolase"/>
</dbReference>
<dbReference type="PANTHER" id="PTHR11014">
    <property type="entry name" value="PEPTIDASE M20 FAMILY MEMBER"/>
    <property type="match status" value="1"/>
</dbReference>
<feature type="binding site" evidence="2">
    <location>
        <position position="110"/>
    </location>
    <ligand>
        <name>Mn(2+)</name>
        <dbReference type="ChEBI" id="CHEBI:29035"/>
        <label>2</label>
    </ligand>
</feature>
<dbReference type="GO" id="GO:0050118">
    <property type="term" value="F:N-acetyldiaminopimelate deacetylase activity"/>
    <property type="evidence" value="ECO:0007669"/>
    <property type="project" value="UniProtKB-ARBA"/>
</dbReference>
<dbReference type="InterPro" id="IPR002933">
    <property type="entry name" value="Peptidase_M20"/>
</dbReference>
<dbReference type="Gene3D" id="3.40.630.10">
    <property type="entry name" value="Zn peptidases"/>
    <property type="match status" value="1"/>
</dbReference>
<proteinExistence type="predicted"/>
<accession>A0AAF1JXK8</accession>
<keyword evidence="2" id="KW-0464">Manganese</keyword>
<feature type="binding site" evidence="2">
    <location>
        <position position="144"/>
    </location>
    <ligand>
        <name>Mn(2+)</name>
        <dbReference type="ChEBI" id="CHEBI:29035"/>
        <label>2</label>
    </ligand>
</feature>
<dbReference type="RefSeq" id="WP_211875070.1">
    <property type="nucleotide sequence ID" value="NZ_JAAEDH010000016.1"/>
</dbReference>
<dbReference type="SUPFAM" id="SSF53187">
    <property type="entry name" value="Zn-dependent exopeptidases"/>
    <property type="match status" value="1"/>
</dbReference>
<feature type="domain" description="Peptidase M20 dimerisation" evidence="3">
    <location>
        <begin position="191"/>
        <end position="283"/>
    </location>
</feature>
<evidence type="ECO:0000313" key="4">
    <source>
        <dbReference type="EMBL" id="MBR0656224.1"/>
    </source>
</evidence>